<reference evidence="1 2" key="1">
    <citation type="submission" date="2019-04" db="EMBL/GenBank/DDBJ databases">
        <title>Microbes associate with the intestines of laboratory mice.</title>
        <authorList>
            <person name="Navarre W."/>
            <person name="Wong E."/>
            <person name="Huang K.C."/>
            <person name="Tropini C."/>
            <person name="Ng K."/>
            <person name="Yu B."/>
        </authorList>
    </citation>
    <scope>NUCLEOTIDE SEQUENCE [LARGE SCALE GENOMIC DNA]</scope>
    <source>
        <strain evidence="1 2">NM80_B27</strain>
    </source>
</reference>
<name>A0A4S4G168_9ACTN</name>
<organism evidence="1 2">
    <name type="scientific">Adlercreutzia caecimuris</name>
    <dbReference type="NCBI Taxonomy" id="671266"/>
    <lineage>
        <taxon>Bacteria</taxon>
        <taxon>Bacillati</taxon>
        <taxon>Actinomycetota</taxon>
        <taxon>Coriobacteriia</taxon>
        <taxon>Eggerthellales</taxon>
        <taxon>Eggerthellaceae</taxon>
        <taxon>Adlercreutzia</taxon>
    </lineage>
</organism>
<comment type="caution">
    <text evidence="1">The sequence shown here is derived from an EMBL/GenBank/DDBJ whole genome shotgun (WGS) entry which is preliminary data.</text>
</comment>
<dbReference type="Pfam" id="PF13151">
    <property type="entry name" value="DUF3990"/>
    <property type="match status" value="1"/>
</dbReference>
<protein>
    <submittedName>
        <fullName evidence="1">DUF3990 domain-containing protein</fullName>
    </submittedName>
</protein>
<dbReference type="Proteomes" id="UP000308978">
    <property type="component" value="Unassembled WGS sequence"/>
</dbReference>
<dbReference type="AlphaFoldDB" id="A0A4S4G168"/>
<sequence>MRKGSGMYAAKEFFGCDALVLFHGSPQAVPRPQFGKGSPFNDYGQGFYCTESHQLASEWACPTLEDGCVNEYLLELEGLSLLDLAAPEYSVLNWLAVLLAHRTFEVGPAGSVAARDFLLERYGVDLSGADLVHGYRADDSYFSIARDFLANTISVETLERALFLGGLGYQVVLKTPQAFGALSSAGCAIAEGERWNPLRVARDAQARGQYRAIAAQSIEAGFAGTYLFDLMRRA</sequence>
<dbReference type="EMBL" id="SSTJ01000009">
    <property type="protein sequence ID" value="THG36923.1"/>
    <property type="molecule type" value="Genomic_DNA"/>
</dbReference>
<evidence type="ECO:0000313" key="2">
    <source>
        <dbReference type="Proteomes" id="UP000308978"/>
    </source>
</evidence>
<dbReference type="InterPro" id="IPR025051">
    <property type="entry name" value="DUF3990"/>
</dbReference>
<gene>
    <name evidence="1" type="ORF">E5986_07565</name>
</gene>
<evidence type="ECO:0000313" key="1">
    <source>
        <dbReference type="EMBL" id="THG36923.1"/>
    </source>
</evidence>
<accession>A0A4S4G168</accession>
<proteinExistence type="predicted"/>